<reference evidence="2" key="1">
    <citation type="submission" date="2020-08" db="EMBL/GenBank/DDBJ databases">
        <title>Taxonomic study for Lactobacillus species isolated from hardwood bark.</title>
        <authorList>
            <person name="Tohno M."/>
            <person name="Tanizawa Y."/>
        </authorList>
    </citation>
    <scope>NUCLEOTIDE SEQUENCE</scope>
    <source>
        <strain evidence="2">B40</strain>
    </source>
</reference>
<evidence type="ECO:0000313" key="2">
    <source>
        <dbReference type="EMBL" id="GFZ26382.1"/>
    </source>
</evidence>
<accession>A0A916QIS8</accession>
<name>A0A916QIS8_9LACO</name>
<feature type="transmembrane region" description="Helical" evidence="1">
    <location>
        <begin position="21"/>
        <end position="40"/>
    </location>
</feature>
<dbReference type="AlphaFoldDB" id="A0A916QIS8"/>
<dbReference type="EMBL" id="BMAY01000002">
    <property type="protein sequence ID" value="GFZ26382.1"/>
    <property type="molecule type" value="Genomic_DNA"/>
</dbReference>
<keyword evidence="1" id="KW-1133">Transmembrane helix</keyword>
<keyword evidence="1" id="KW-0812">Transmembrane</keyword>
<feature type="transmembrane region" description="Helical" evidence="1">
    <location>
        <begin position="107"/>
        <end position="126"/>
    </location>
</feature>
<dbReference type="Proteomes" id="UP000677218">
    <property type="component" value="Unassembled WGS sequence"/>
</dbReference>
<evidence type="ECO:0000256" key="1">
    <source>
        <dbReference type="SAM" id="Phobius"/>
    </source>
</evidence>
<keyword evidence="3" id="KW-1185">Reference proteome</keyword>
<evidence type="ECO:0000313" key="3">
    <source>
        <dbReference type="Proteomes" id="UP000677218"/>
    </source>
</evidence>
<proteinExistence type="predicted"/>
<keyword evidence="1" id="KW-0472">Membrane</keyword>
<comment type="caution">
    <text evidence="2">The sequence shown here is derived from an EMBL/GenBank/DDBJ whole genome shotgun (WGS) entry which is preliminary data.</text>
</comment>
<feature type="transmembrane region" description="Helical" evidence="1">
    <location>
        <begin position="52"/>
        <end position="71"/>
    </location>
</feature>
<gene>
    <name evidence="2" type="ORF">LCB40_02620</name>
</gene>
<protein>
    <submittedName>
        <fullName evidence="2">Uncharacterized protein</fullName>
    </submittedName>
</protein>
<dbReference type="RefSeq" id="WP_212780092.1">
    <property type="nucleotide sequence ID" value="NZ_BMAY01000002.1"/>
</dbReference>
<organism evidence="2 3">
    <name type="scientific">Lactobacillus corticis</name>
    <dbReference type="NCBI Taxonomy" id="2201249"/>
    <lineage>
        <taxon>Bacteria</taxon>
        <taxon>Bacillati</taxon>
        <taxon>Bacillota</taxon>
        <taxon>Bacilli</taxon>
        <taxon>Lactobacillales</taxon>
        <taxon>Lactobacillaceae</taxon>
        <taxon>Lactobacillus</taxon>
    </lineage>
</organism>
<feature type="transmembrane region" description="Helical" evidence="1">
    <location>
        <begin position="132"/>
        <end position="153"/>
    </location>
</feature>
<sequence length="165" mass="17918">MKAKIVDLSESDYVRYLTGKFTTTSFLLVGIVAGLLFAGMADLSSDPQGMTLAGYVLIVEMIFLVGLHYLAEAVVQVKHQDEAFAYHGKELAGNDHIRLVTDKKISLPLMMISALIGIFLLLIGFLDAGEEILLITGGVFLGQAAIAAGLYYLGWSLLKRKHNQA</sequence>